<organism evidence="2 3">
    <name type="scientific">Aspergillus ibericus CBS 121593</name>
    <dbReference type="NCBI Taxonomy" id="1448316"/>
    <lineage>
        <taxon>Eukaryota</taxon>
        <taxon>Fungi</taxon>
        <taxon>Dikarya</taxon>
        <taxon>Ascomycota</taxon>
        <taxon>Pezizomycotina</taxon>
        <taxon>Eurotiomycetes</taxon>
        <taxon>Eurotiomycetidae</taxon>
        <taxon>Eurotiales</taxon>
        <taxon>Aspergillaceae</taxon>
        <taxon>Aspergillus</taxon>
        <taxon>Aspergillus subgen. Circumdati</taxon>
    </lineage>
</organism>
<keyword evidence="1" id="KW-0812">Transmembrane</keyword>
<dbReference type="EMBL" id="KZ824450">
    <property type="protein sequence ID" value="RAK98902.1"/>
    <property type="molecule type" value="Genomic_DNA"/>
</dbReference>
<accession>A0A395GU12</accession>
<proteinExistence type="predicted"/>
<keyword evidence="1" id="KW-0472">Membrane</keyword>
<dbReference type="VEuPathDB" id="FungiDB:BO80DRAFT_149160"/>
<keyword evidence="3" id="KW-1185">Reference proteome</keyword>
<name>A0A395GU12_9EURO</name>
<evidence type="ECO:0000313" key="2">
    <source>
        <dbReference type="EMBL" id="RAK98902.1"/>
    </source>
</evidence>
<dbReference type="Proteomes" id="UP000249402">
    <property type="component" value="Unassembled WGS sequence"/>
</dbReference>
<sequence length="153" mass="16939">METAEVWPSSPRSFFRAELHERTAQCMTVPHNSVSRSTLVLYQACLLLLLFILLVPSPRVDQHGCYSNPSVVEGQCGGSGLLLHSRYSMYLEGVMGVAVRIDRMGSSIVDTVHLKKRRSCMVGLHRRDWCLRGTPTEEGEAPVKQKGLPVGGD</sequence>
<dbReference type="RefSeq" id="XP_025573230.1">
    <property type="nucleotide sequence ID" value="XM_025713765.1"/>
</dbReference>
<dbReference type="GeneID" id="37218630"/>
<gene>
    <name evidence="2" type="ORF">BO80DRAFT_149160</name>
</gene>
<evidence type="ECO:0000313" key="3">
    <source>
        <dbReference type="Proteomes" id="UP000249402"/>
    </source>
</evidence>
<protein>
    <submittedName>
        <fullName evidence="2">Uncharacterized protein</fullName>
    </submittedName>
</protein>
<reference evidence="2 3" key="1">
    <citation type="submission" date="2018-02" db="EMBL/GenBank/DDBJ databases">
        <title>The genomes of Aspergillus section Nigri reveals drivers in fungal speciation.</title>
        <authorList>
            <consortium name="DOE Joint Genome Institute"/>
            <person name="Vesth T.C."/>
            <person name="Nybo J."/>
            <person name="Theobald S."/>
            <person name="Brandl J."/>
            <person name="Frisvad J.C."/>
            <person name="Nielsen K.F."/>
            <person name="Lyhne E.K."/>
            <person name="Kogle M.E."/>
            <person name="Kuo A."/>
            <person name="Riley R."/>
            <person name="Clum A."/>
            <person name="Nolan M."/>
            <person name="Lipzen A."/>
            <person name="Salamov A."/>
            <person name="Henrissat B."/>
            <person name="Wiebenga A."/>
            <person name="De vries R.P."/>
            <person name="Grigoriev I.V."/>
            <person name="Mortensen U.H."/>
            <person name="Andersen M.R."/>
            <person name="Baker S.E."/>
        </authorList>
    </citation>
    <scope>NUCLEOTIDE SEQUENCE [LARGE SCALE GENOMIC DNA]</scope>
    <source>
        <strain evidence="2 3">CBS 121593</strain>
    </source>
</reference>
<feature type="transmembrane region" description="Helical" evidence="1">
    <location>
        <begin position="39"/>
        <end position="56"/>
    </location>
</feature>
<evidence type="ECO:0000256" key="1">
    <source>
        <dbReference type="SAM" id="Phobius"/>
    </source>
</evidence>
<keyword evidence="1" id="KW-1133">Transmembrane helix</keyword>
<dbReference type="AlphaFoldDB" id="A0A395GU12"/>